<comment type="subcellular location">
    <subcellularLocation>
        <location evidence="1 2">Nucleus</location>
    </subcellularLocation>
</comment>
<dbReference type="SUPFAM" id="SSF46689">
    <property type="entry name" value="Homeodomain-like"/>
    <property type="match status" value="1"/>
</dbReference>
<feature type="compositionally biased region" description="Acidic residues" evidence="3">
    <location>
        <begin position="229"/>
        <end position="246"/>
    </location>
</feature>
<sequence>MVYCYRSDAISLVEPDVSSSASPVHDLVHGRFAPFSSRPPKSADPLTNGGIDAKICAVAEGRPSPETANSPGNAQKSADSGTMAEELSSLLPPPESVPGGRKRPHKPAWARTNVKRRSETLSSQMMDDWSRDESEKEARADDDDAESEAVEWNEKRRGCESEEDEEEERREPSREAEEEEETGDWQLPVQLKGYFRDGLLPDAETWQRSAERRLLEQPLSALATRLEVGDADEMDGDPDSDVDPAGEIDLELSPSETIHLRQARPRRSRTTFTTYQLHTLESAFAVNHYP</sequence>
<keyword evidence="1 2" id="KW-0238">DNA-binding</keyword>
<feature type="non-terminal residue" evidence="5">
    <location>
        <position position="290"/>
    </location>
</feature>
<evidence type="ECO:0000259" key="4">
    <source>
        <dbReference type="PROSITE" id="PS50071"/>
    </source>
</evidence>
<feature type="compositionally biased region" description="Polar residues" evidence="3">
    <location>
        <begin position="66"/>
        <end position="80"/>
    </location>
</feature>
<dbReference type="GO" id="GO:0003677">
    <property type="term" value="F:DNA binding"/>
    <property type="evidence" value="ECO:0007669"/>
    <property type="project" value="UniProtKB-UniRule"/>
</dbReference>
<reference evidence="5" key="1">
    <citation type="submission" date="2018-11" db="EMBL/GenBank/DDBJ databases">
        <authorList>
            <consortium name="Pathogen Informatics"/>
        </authorList>
    </citation>
    <scope>NUCLEOTIDE SEQUENCE</scope>
</reference>
<dbReference type="OrthoDB" id="6159439at2759"/>
<dbReference type="Gene3D" id="1.10.10.60">
    <property type="entry name" value="Homeodomain-like"/>
    <property type="match status" value="1"/>
</dbReference>
<keyword evidence="1 2" id="KW-0371">Homeobox</keyword>
<evidence type="ECO:0000256" key="2">
    <source>
        <dbReference type="RuleBase" id="RU000682"/>
    </source>
</evidence>
<dbReference type="InterPro" id="IPR009057">
    <property type="entry name" value="Homeodomain-like_sf"/>
</dbReference>
<comment type="caution">
    <text evidence="5">The sequence shown here is derived from an EMBL/GenBank/DDBJ whole genome shotgun (WGS) entry which is preliminary data.</text>
</comment>
<evidence type="ECO:0000256" key="1">
    <source>
        <dbReference type="PROSITE-ProRule" id="PRU00108"/>
    </source>
</evidence>
<feature type="region of interest" description="Disordered" evidence="3">
    <location>
        <begin position="59"/>
        <end position="189"/>
    </location>
</feature>
<dbReference type="Proteomes" id="UP000784294">
    <property type="component" value="Unassembled WGS sequence"/>
</dbReference>
<dbReference type="PROSITE" id="PS50071">
    <property type="entry name" value="HOMEOBOX_2"/>
    <property type="match status" value="1"/>
</dbReference>
<dbReference type="AlphaFoldDB" id="A0A3S5AFI8"/>
<proteinExistence type="predicted"/>
<name>A0A3S5AFI8_9PLAT</name>
<keyword evidence="1 2" id="KW-0539">Nucleus</keyword>
<dbReference type="GO" id="GO:0005634">
    <property type="term" value="C:nucleus"/>
    <property type="evidence" value="ECO:0007669"/>
    <property type="project" value="UniProtKB-SubCell"/>
</dbReference>
<keyword evidence="6" id="KW-1185">Reference proteome</keyword>
<organism evidence="5 6">
    <name type="scientific">Protopolystoma xenopodis</name>
    <dbReference type="NCBI Taxonomy" id="117903"/>
    <lineage>
        <taxon>Eukaryota</taxon>
        <taxon>Metazoa</taxon>
        <taxon>Spiralia</taxon>
        <taxon>Lophotrochozoa</taxon>
        <taxon>Platyhelminthes</taxon>
        <taxon>Monogenea</taxon>
        <taxon>Polyopisthocotylea</taxon>
        <taxon>Polystomatidea</taxon>
        <taxon>Polystomatidae</taxon>
        <taxon>Protopolystoma</taxon>
    </lineage>
</organism>
<protein>
    <recommendedName>
        <fullName evidence="4">Homeobox domain-containing protein</fullName>
    </recommendedName>
</protein>
<accession>A0A3S5AFI8</accession>
<dbReference type="InterPro" id="IPR001356">
    <property type="entry name" value="HD"/>
</dbReference>
<feature type="compositionally biased region" description="Basic and acidic residues" evidence="3">
    <location>
        <begin position="128"/>
        <end position="139"/>
    </location>
</feature>
<evidence type="ECO:0000313" key="5">
    <source>
        <dbReference type="EMBL" id="VEL27988.1"/>
    </source>
</evidence>
<feature type="domain" description="Homeobox" evidence="4">
    <location>
        <begin position="263"/>
        <end position="290"/>
    </location>
</feature>
<dbReference type="CDD" id="cd00086">
    <property type="entry name" value="homeodomain"/>
    <property type="match status" value="1"/>
</dbReference>
<evidence type="ECO:0000313" key="6">
    <source>
        <dbReference type="Proteomes" id="UP000784294"/>
    </source>
</evidence>
<feature type="region of interest" description="Disordered" evidence="3">
    <location>
        <begin position="227"/>
        <end position="246"/>
    </location>
</feature>
<evidence type="ECO:0000256" key="3">
    <source>
        <dbReference type="SAM" id="MobiDB-lite"/>
    </source>
</evidence>
<dbReference type="EMBL" id="CAAALY010091531">
    <property type="protein sequence ID" value="VEL27988.1"/>
    <property type="molecule type" value="Genomic_DNA"/>
</dbReference>
<feature type="compositionally biased region" description="Acidic residues" evidence="3">
    <location>
        <begin position="140"/>
        <end position="151"/>
    </location>
</feature>
<gene>
    <name evidence="5" type="ORF">PXEA_LOCUS21428</name>
</gene>
<dbReference type="Pfam" id="PF00046">
    <property type="entry name" value="Homeodomain"/>
    <property type="match status" value="1"/>
</dbReference>